<dbReference type="EMBL" id="OU342829">
    <property type="protein sequence ID" value="CAG7579787.1"/>
    <property type="molecule type" value="Genomic_DNA"/>
</dbReference>
<reference evidence="1" key="1">
    <citation type="submission" date="2021-06" db="EMBL/GenBank/DDBJ databases">
        <authorList>
            <person name="Gannon L."/>
            <person name="Redgwell R T."/>
            <person name="Michniewski S."/>
            <person name="Harrison D C."/>
            <person name="Millard A."/>
        </authorList>
    </citation>
    <scope>NUCLEOTIDE SEQUENCE</scope>
</reference>
<protein>
    <submittedName>
        <fullName evidence="1">Uncharacterized protein</fullName>
    </submittedName>
</protein>
<organism evidence="1">
    <name type="scientific">uncultured marine phage</name>
    <dbReference type="NCBI Taxonomy" id="707152"/>
    <lineage>
        <taxon>Viruses</taxon>
        <taxon>environmental samples</taxon>
    </lineage>
</organism>
<name>A0A8D9C8C0_9VIRU</name>
<proteinExistence type="predicted"/>
<evidence type="ECO:0000313" key="1">
    <source>
        <dbReference type="EMBL" id="CAG7579787.1"/>
    </source>
</evidence>
<gene>
    <name evidence="1" type="ORF">SLAVMIC_00093</name>
</gene>
<accession>A0A8D9C8C0</accession>
<sequence length="73" mass="8735">MKILQQQRVQRDVIEIGDMTLLRVKTYNSKDGLTNVSWKFREDMKEVKSSYSERLEKKFLKSQRKKATIIKVD</sequence>